<organism evidence="2">
    <name type="scientific">uncultured bacterium</name>
    <name type="common">gcode 4</name>
    <dbReference type="NCBI Taxonomy" id="1234023"/>
    <lineage>
        <taxon>Bacteria</taxon>
        <taxon>environmental samples</taxon>
    </lineage>
</organism>
<comment type="caution">
    <text evidence="2">The sequence shown here is derived from an EMBL/GenBank/DDBJ whole genome shotgun (WGS) entry which is preliminary data.</text>
</comment>
<protein>
    <submittedName>
        <fullName evidence="2">Uncharacterized protein</fullName>
    </submittedName>
</protein>
<proteinExistence type="predicted"/>
<name>K1XWD8_9BACT</name>
<evidence type="ECO:0000256" key="1">
    <source>
        <dbReference type="SAM" id="Phobius"/>
    </source>
</evidence>
<dbReference type="AlphaFoldDB" id="K1XWD8"/>
<feature type="transmembrane region" description="Helical" evidence="1">
    <location>
        <begin position="59"/>
        <end position="77"/>
    </location>
</feature>
<keyword evidence="1" id="KW-1133">Transmembrane helix</keyword>
<dbReference type="EMBL" id="AMFJ01034464">
    <property type="protein sequence ID" value="EKD29251.1"/>
    <property type="molecule type" value="Genomic_DNA"/>
</dbReference>
<gene>
    <name evidence="2" type="ORF">ACD_78C00464G0008</name>
</gene>
<sequence length="275" mass="30872">MQQNKEISEKWWNSYENCRHSAPLWGHRKWGVLMYGEQRRCRVWIGSSHFAGISKKGSILLYVLFLSSFLVLFSVSFQGELEKMLEWAKNSEKSMEDISRVQDALILLKNAPTARVVIDTNKNLSLVSLYQSGTVFTESLGWDSPQEYWLTSTGWANSITLNIALWGPVMYHIAAFNSGSEATSVLISSGVIATNGIIPLSSSQSTHILVIDPLGGYVQYALDKKTTTTIPASSSYRLESSTNGYKKDEGIYDIINFVPKSRSDFDYGKMGMYLK</sequence>
<accession>K1XWD8</accession>
<keyword evidence="1" id="KW-0472">Membrane</keyword>
<keyword evidence="1" id="KW-0812">Transmembrane</keyword>
<evidence type="ECO:0000313" key="2">
    <source>
        <dbReference type="EMBL" id="EKD29251.1"/>
    </source>
</evidence>
<reference evidence="2" key="1">
    <citation type="journal article" date="2012" name="Science">
        <title>Fermentation, hydrogen, and sulfur metabolism in multiple uncultivated bacterial phyla.</title>
        <authorList>
            <person name="Wrighton K.C."/>
            <person name="Thomas B.C."/>
            <person name="Sharon I."/>
            <person name="Miller C.S."/>
            <person name="Castelle C.J."/>
            <person name="VerBerkmoes N.C."/>
            <person name="Wilkins M.J."/>
            <person name="Hettich R.L."/>
            <person name="Lipton M.S."/>
            <person name="Williams K.H."/>
            <person name="Long P.E."/>
            <person name="Banfield J.F."/>
        </authorList>
    </citation>
    <scope>NUCLEOTIDE SEQUENCE [LARGE SCALE GENOMIC DNA]</scope>
</reference>